<comment type="caution">
    <text evidence="2">The sequence shown here is derived from an EMBL/GenBank/DDBJ whole genome shotgun (WGS) entry which is preliminary data.</text>
</comment>
<proteinExistence type="predicted"/>
<protein>
    <submittedName>
        <fullName evidence="2">Uncharacterized protein</fullName>
    </submittedName>
</protein>
<accession>A0A9Q1BWX5</accession>
<organism evidence="2 3">
    <name type="scientific">Holothuria leucospilota</name>
    <name type="common">Black long sea cucumber</name>
    <name type="synonym">Mertensiothuria leucospilota</name>
    <dbReference type="NCBI Taxonomy" id="206669"/>
    <lineage>
        <taxon>Eukaryota</taxon>
        <taxon>Metazoa</taxon>
        <taxon>Echinodermata</taxon>
        <taxon>Eleutherozoa</taxon>
        <taxon>Echinozoa</taxon>
        <taxon>Holothuroidea</taxon>
        <taxon>Aspidochirotacea</taxon>
        <taxon>Aspidochirotida</taxon>
        <taxon>Holothuriidae</taxon>
        <taxon>Holothuria</taxon>
    </lineage>
</organism>
<evidence type="ECO:0000256" key="1">
    <source>
        <dbReference type="SAM" id="MobiDB-lite"/>
    </source>
</evidence>
<gene>
    <name evidence="2" type="ORF">HOLleu_24509</name>
</gene>
<evidence type="ECO:0000313" key="2">
    <source>
        <dbReference type="EMBL" id="KAJ8034084.1"/>
    </source>
</evidence>
<dbReference type="EMBL" id="JAIZAY010000011">
    <property type="protein sequence ID" value="KAJ8034084.1"/>
    <property type="molecule type" value="Genomic_DNA"/>
</dbReference>
<feature type="region of interest" description="Disordered" evidence="1">
    <location>
        <begin position="1"/>
        <end position="25"/>
    </location>
</feature>
<keyword evidence="3" id="KW-1185">Reference proteome</keyword>
<dbReference type="Proteomes" id="UP001152320">
    <property type="component" value="Chromosome 11"/>
</dbReference>
<sequence>MPYDKRKNPIVFGGGQRSSGVTGGQTPNTLLTRYLKVGSLDRLHTWYVVAL</sequence>
<evidence type="ECO:0000313" key="3">
    <source>
        <dbReference type="Proteomes" id="UP001152320"/>
    </source>
</evidence>
<dbReference type="AlphaFoldDB" id="A0A9Q1BWX5"/>
<reference evidence="2" key="1">
    <citation type="submission" date="2021-10" db="EMBL/GenBank/DDBJ databases">
        <title>Tropical sea cucumber genome reveals ecological adaptation and Cuvierian tubules defense mechanism.</title>
        <authorList>
            <person name="Chen T."/>
        </authorList>
    </citation>
    <scope>NUCLEOTIDE SEQUENCE</scope>
    <source>
        <strain evidence="2">Nanhai2018</strain>
        <tissue evidence="2">Muscle</tissue>
    </source>
</reference>
<name>A0A9Q1BWX5_HOLLE</name>
<feature type="compositionally biased region" description="Gly residues" evidence="1">
    <location>
        <begin position="12"/>
        <end position="23"/>
    </location>
</feature>